<feature type="region of interest" description="Disordered" evidence="9">
    <location>
        <begin position="82"/>
        <end position="124"/>
    </location>
</feature>
<dbReference type="InterPro" id="IPR010994">
    <property type="entry name" value="RuvA_2-like"/>
</dbReference>
<keyword evidence="5" id="KW-0234">DNA repair</keyword>
<dbReference type="GO" id="GO:0000110">
    <property type="term" value="C:nucleotide-excision repair factor 1 complex"/>
    <property type="evidence" value="ECO:0007669"/>
    <property type="project" value="TreeGrafter"/>
</dbReference>
<dbReference type="CDD" id="cd22325">
    <property type="entry name" value="ERCC1_C-like"/>
    <property type="match status" value="1"/>
</dbReference>
<evidence type="ECO:0000256" key="2">
    <source>
        <dbReference type="ARBA" id="ARBA00008283"/>
    </source>
</evidence>
<evidence type="ECO:0000313" key="11">
    <source>
        <dbReference type="EMBL" id="KAK8406631.1"/>
    </source>
</evidence>
<dbReference type="FunFam" id="1.10.150.20:FF:000017">
    <property type="entry name" value="DNA excision repair protein ERCC-1"/>
    <property type="match status" value="1"/>
</dbReference>
<dbReference type="GO" id="GO:0006289">
    <property type="term" value="P:nucleotide-excision repair"/>
    <property type="evidence" value="ECO:0007669"/>
    <property type="project" value="UniProtKB-ARBA"/>
</dbReference>
<evidence type="ECO:0000256" key="5">
    <source>
        <dbReference type="ARBA" id="ARBA00023204"/>
    </source>
</evidence>
<dbReference type="AlphaFoldDB" id="A0AAW0V435"/>
<dbReference type="GO" id="GO:0006312">
    <property type="term" value="P:mitotic recombination"/>
    <property type="evidence" value="ECO:0007669"/>
    <property type="project" value="TreeGrafter"/>
</dbReference>
<evidence type="ECO:0000256" key="8">
    <source>
        <dbReference type="ARBA" id="ARBA00071993"/>
    </source>
</evidence>
<dbReference type="GO" id="GO:0006302">
    <property type="term" value="P:double-strand break repair"/>
    <property type="evidence" value="ECO:0007669"/>
    <property type="project" value="UniProtKB-ARBA"/>
</dbReference>
<dbReference type="GO" id="GO:0003697">
    <property type="term" value="F:single-stranded DNA binding"/>
    <property type="evidence" value="ECO:0007669"/>
    <property type="project" value="TreeGrafter"/>
</dbReference>
<feature type="compositionally biased region" description="Polar residues" evidence="9">
    <location>
        <begin position="95"/>
        <end position="105"/>
    </location>
</feature>
<dbReference type="Gene3D" id="1.10.150.20">
    <property type="entry name" value="5' to 3' exonuclease, C-terminal subdomain"/>
    <property type="match status" value="1"/>
</dbReference>
<gene>
    <name evidence="11" type="ORF">O3P69_007311</name>
</gene>
<proteinExistence type="inferred from homology"/>
<comment type="function">
    <text evidence="7">Non-catalytic component of a structure-specific DNA repair endonuclease responsible for the 5'-incision during DNA repair. Responsible, in conjunction with SLX4, for the first step in the repair of interstrand cross-links (ICL). Participates in the processing of anaphase bridge-generating DNA structures, which consist in incompletely processed DNA lesions arising during S or G2 phase, and can result in cytokinesis failure. Also required for homology-directed repair (HDR) of DNA double-strand breaks, in conjunction with SLX4.</text>
</comment>
<dbReference type="NCBIfam" id="TIGR00597">
    <property type="entry name" value="rad10"/>
    <property type="match status" value="1"/>
</dbReference>
<evidence type="ECO:0000256" key="1">
    <source>
        <dbReference type="ARBA" id="ARBA00004123"/>
    </source>
</evidence>
<dbReference type="GO" id="GO:0003684">
    <property type="term" value="F:damaged DNA binding"/>
    <property type="evidence" value="ECO:0007669"/>
    <property type="project" value="InterPro"/>
</dbReference>
<keyword evidence="3" id="KW-0227">DNA damage</keyword>
<dbReference type="GO" id="GO:0070914">
    <property type="term" value="P:UV-damage excision repair"/>
    <property type="evidence" value="ECO:0007669"/>
    <property type="project" value="TreeGrafter"/>
</dbReference>
<accession>A0AAW0V435</accession>
<comment type="similarity">
    <text evidence="2">Belongs to the ERCC1/RAD10/SWI10 family.</text>
</comment>
<dbReference type="Pfam" id="PF03834">
    <property type="entry name" value="Rad10"/>
    <property type="match status" value="1"/>
</dbReference>
<evidence type="ECO:0000256" key="4">
    <source>
        <dbReference type="ARBA" id="ARBA00023125"/>
    </source>
</evidence>
<dbReference type="InterPro" id="IPR032675">
    <property type="entry name" value="LRR_dom_sf"/>
</dbReference>
<evidence type="ECO:0000256" key="3">
    <source>
        <dbReference type="ARBA" id="ARBA00022763"/>
    </source>
</evidence>
<dbReference type="EMBL" id="JARAKH010000002">
    <property type="protein sequence ID" value="KAK8406631.1"/>
    <property type="molecule type" value="Genomic_DNA"/>
</dbReference>
<evidence type="ECO:0000313" key="12">
    <source>
        <dbReference type="Proteomes" id="UP001487740"/>
    </source>
</evidence>
<dbReference type="SUPFAM" id="SSF52980">
    <property type="entry name" value="Restriction endonuclease-like"/>
    <property type="match status" value="1"/>
</dbReference>
<dbReference type="InterPro" id="IPR047260">
    <property type="entry name" value="ERCC1-like_central_dom"/>
</dbReference>
<protein>
    <recommendedName>
        <fullName evidence="8">DNA excision repair protein ERCC-1</fullName>
    </recommendedName>
</protein>
<comment type="subcellular location">
    <subcellularLocation>
        <location evidence="1">Nucleus</location>
    </subcellularLocation>
</comment>
<evidence type="ECO:0000256" key="9">
    <source>
        <dbReference type="SAM" id="MobiDB-lite"/>
    </source>
</evidence>
<keyword evidence="12" id="KW-1185">Reference proteome</keyword>
<reference evidence="11 12" key="1">
    <citation type="submission" date="2023-03" db="EMBL/GenBank/DDBJ databases">
        <title>High-quality genome of Scylla paramamosain provides insights in environmental adaptation.</title>
        <authorList>
            <person name="Zhang L."/>
        </authorList>
    </citation>
    <scope>NUCLEOTIDE SEQUENCE [LARGE SCALE GENOMIC DNA]</scope>
    <source>
        <strain evidence="11">LZ_2023a</strain>
        <tissue evidence="11">Muscle</tissue>
    </source>
</reference>
<keyword evidence="6" id="KW-0539">Nucleus</keyword>
<evidence type="ECO:0000256" key="6">
    <source>
        <dbReference type="ARBA" id="ARBA00023242"/>
    </source>
</evidence>
<sequence length="938" mass="106000">MQYRANPHLLIWSRLEVGRELGVGSTGWGEALGVGVSVRSAHREEQVQCGAGFNVENCQVVNGVTRNRGKCHFIKNQNETKEVEEKKETLKPELSGTNGHATLQAEQVEEAPLTPPLEKEEERKKKKKEELELLCRDIGQALTSHSHVTLHRTLFTSISSCLDPVYVKEKCSRHAIQSALVLFLNASLRELDFGERKMFSEHEMCQVLADQLHNAVKLERLIIGRACYWRSQIFENLNVKLMQLPHLMVLKIQFICTPEMINGLSQNCPNLCELSVRGSEKLSDEACDEIAKCKGLNCLDISGTRITGKGCWKILDSVKNLSWLHHCAFNCNSDSLLFESRTELFNYVKEQLSTADEGQLLQVPHPEVTLRDVSFSLKNFWLFNPITYDLITTCLCPDLEHLRLDFIFQDLLEEPEVSVLSSLTKLKKLEVNFYDQCFYNLGKAMLEACGEYLTCLSLHLADDWFVVAPIHNVVASCCPNLVTLLFSGDYKARHTLEECDEQLDFGIPGPAHPHLLHLRVTGVVSDQRLRFLLSHAPALQTIHLDGELEWLHDATLAAALQINPLPDLEEIWFNVSTTVTLATVRLLLQQDNPLKCIGRLCHMGEATMGEYQELLAQVHQHNLNIKLIWVTDERIRKRVEVGFSSVVSFCRRFRLTTMSSSISDKDAAEASSSTGAGGGGGGSYIKSGFIDVTNRQGKESSSAFSKAFTNLKKSEFYEEPPPEAKATGEPKQKPLSKPASKNSIVVNPKQRGNPILKFIRNVPWEYGEIVPDYEMGASNCALFLSLRYHNLNPNYIHERLKQLGHQYELRVLLVLVDVKEPHHELKQLTKICFLAEMTLMLAWNQEEAGRIIEVYKIYENKPPDMIMEKQDSNPYSMLIDTLTSVRSINRTDAMTLLSTFGSLEKIVQATEEELSFCPGMGPQKASKLYKVLHQNFKK</sequence>
<dbReference type="GO" id="GO:0070522">
    <property type="term" value="C:ERCC4-ERCC1 complex"/>
    <property type="evidence" value="ECO:0007669"/>
    <property type="project" value="TreeGrafter"/>
</dbReference>
<dbReference type="GO" id="GO:0032204">
    <property type="term" value="P:regulation of telomere maintenance"/>
    <property type="evidence" value="ECO:0007669"/>
    <property type="project" value="UniProtKB-ARBA"/>
</dbReference>
<dbReference type="FunFam" id="3.40.50.10130:FF:000001">
    <property type="entry name" value="DNA excision repair protein ERCC-1"/>
    <property type="match status" value="1"/>
</dbReference>
<dbReference type="Gene3D" id="3.40.50.10130">
    <property type="match status" value="1"/>
</dbReference>
<comment type="caution">
    <text evidence="11">The sequence shown here is derived from an EMBL/GenBank/DDBJ whole genome shotgun (WGS) entry which is preliminary data.</text>
</comment>
<dbReference type="SUPFAM" id="SSF47781">
    <property type="entry name" value="RuvA domain 2-like"/>
    <property type="match status" value="1"/>
</dbReference>
<feature type="domain" description="ERCC1-like central" evidence="10">
    <location>
        <begin position="743"/>
        <end position="856"/>
    </location>
</feature>
<dbReference type="InterPro" id="IPR004579">
    <property type="entry name" value="ERCC1/RAD10/SWI10"/>
</dbReference>
<dbReference type="Proteomes" id="UP001487740">
    <property type="component" value="Unassembled WGS sequence"/>
</dbReference>
<evidence type="ECO:0000256" key="7">
    <source>
        <dbReference type="ARBA" id="ARBA00054210"/>
    </source>
</evidence>
<dbReference type="SUPFAM" id="SSF52047">
    <property type="entry name" value="RNI-like"/>
    <property type="match status" value="1"/>
</dbReference>
<feature type="compositionally biased region" description="Basic and acidic residues" evidence="9">
    <location>
        <begin position="82"/>
        <end position="91"/>
    </location>
</feature>
<feature type="region of interest" description="Disordered" evidence="9">
    <location>
        <begin position="717"/>
        <end position="746"/>
    </location>
</feature>
<evidence type="ECO:0000259" key="10">
    <source>
        <dbReference type="Pfam" id="PF03834"/>
    </source>
</evidence>
<dbReference type="PANTHER" id="PTHR12749:SF0">
    <property type="entry name" value="DNA EXCISION REPAIR PROTEIN ERCC-1"/>
    <property type="match status" value="1"/>
</dbReference>
<dbReference type="Pfam" id="PF14520">
    <property type="entry name" value="HHH_5"/>
    <property type="match status" value="1"/>
</dbReference>
<dbReference type="PANTHER" id="PTHR12749">
    <property type="entry name" value="EXCISION REPAIR CROSS-COMPLEMENTING 1 ERCC1"/>
    <property type="match status" value="1"/>
</dbReference>
<dbReference type="InterPro" id="IPR011335">
    <property type="entry name" value="Restrct_endonuc-II-like"/>
</dbReference>
<name>A0AAW0V435_SCYPA</name>
<organism evidence="11 12">
    <name type="scientific">Scylla paramamosain</name>
    <name type="common">Mud crab</name>
    <dbReference type="NCBI Taxonomy" id="85552"/>
    <lineage>
        <taxon>Eukaryota</taxon>
        <taxon>Metazoa</taxon>
        <taxon>Ecdysozoa</taxon>
        <taxon>Arthropoda</taxon>
        <taxon>Crustacea</taxon>
        <taxon>Multicrustacea</taxon>
        <taxon>Malacostraca</taxon>
        <taxon>Eumalacostraca</taxon>
        <taxon>Eucarida</taxon>
        <taxon>Decapoda</taxon>
        <taxon>Pleocyemata</taxon>
        <taxon>Brachyura</taxon>
        <taxon>Eubrachyura</taxon>
        <taxon>Portunoidea</taxon>
        <taxon>Portunidae</taxon>
        <taxon>Portuninae</taxon>
        <taxon>Scylla</taxon>
    </lineage>
</organism>
<dbReference type="Gene3D" id="3.80.10.10">
    <property type="entry name" value="Ribonuclease Inhibitor"/>
    <property type="match status" value="2"/>
</dbReference>
<keyword evidence="4" id="KW-0238">DNA-binding</keyword>